<evidence type="ECO:0000256" key="6">
    <source>
        <dbReference type="RuleBase" id="RU003788"/>
    </source>
</evidence>
<keyword evidence="5 6" id="KW-0326">Glycosidase</keyword>
<organism evidence="8 9">
    <name type="scientific">Thioclava kandeliae</name>
    <dbReference type="NCBI Taxonomy" id="3070818"/>
    <lineage>
        <taxon>Bacteria</taxon>
        <taxon>Pseudomonadati</taxon>
        <taxon>Pseudomonadota</taxon>
        <taxon>Alphaproteobacteria</taxon>
        <taxon>Rhodobacterales</taxon>
        <taxon>Paracoccaceae</taxon>
        <taxon>Thioclava</taxon>
    </lineage>
</organism>
<reference evidence="8 9" key="1">
    <citation type="submission" date="2024-01" db="EMBL/GenBank/DDBJ databases">
        <authorList>
            <person name="Deng Y."/>
            <person name="Su J."/>
        </authorList>
    </citation>
    <scope>NUCLEOTIDE SEQUENCE [LARGE SCALE GENOMIC DNA]</scope>
    <source>
        <strain evidence="8 9">CPCC 100088</strain>
    </source>
</reference>
<dbReference type="InterPro" id="IPR034690">
    <property type="entry name" value="Endolysin_T4_type"/>
</dbReference>
<feature type="transmembrane region" description="Helical" evidence="7">
    <location>
        <begin position="20"/>
        <end position="37"/>
    </location>
</feature>
<dbReference type="InterPro" id="IPR051018">
    <property type="entry name" value="Bacteriophage_GH24"/>
</dbReference>
<keyword evidence="4 6" id="KW-0378">Hydrolase</keyword>
<dbReference type="SUPFAM" id="SSF53955">
    <property type="entry name" value="Lysozyme-like"/>
    <property type="match status" value="1"/>
</dbReference>
<dbReference type="Proteomes" id="UP001438953">
    <property type="component" value="Unassembled WGS sequence"/>
</dbReference>
<dbReference type="CDD" id="cd16900">
    <property type="entry name" value="endolysin_R21-like"/>
    <property type="match status" value="1"/>
</dbReference>
<keyword evidence="3 6" id="KW-0081">Bacteriolytic enzyme</keyword>
<dbReference type="PANTHER" id="PTHR38107:SF3">
    <property type="entry name" value="LYSOZYME RRRD-RELATED"/>
    <property type="match status" value="1"/>
</dbReference>
<dbReference type="InterPro" id="IPR023346">
    <property type="entry name" value="Lysozyme-like_dom_sf"/>
</dbReference>
<feature type="transmembrane region" description="Helical" evidence="7">
    <location>
        <begin position="88"/>
        <end position="109"/>
    </location>
</feature>
<keyword evidence="2 6" id="KW-0929">Antimicrobial</keyword>
<dbReference type="Pfam" id="PF00959">
    <property type="entry name" value="Phage_lysozyme"/>
    <property type="match status" value="1"/>
</dbReference>
<dbReference type="EMBL" id="JAYWLC010000038">
    <property type="protein sequence ID" value="MER5173951.1"/>
    <property type="molecule type" value="Genomic_DNA"/>
</dbReference>
<reference evidence="8 9" key="2">
    <citation type="submission" date="2024-06" db="EMBL/GenBank/DDBJ databases">
        <title>Thioclava kandeliae sp. nov. from a rhizosphere soil sample of Kandelia candel in a mangrove.</title>
        <authorList>
            <person name="Mu T."/>
        </authorList>
    </citation>
    <scope>NUCLEOTIDE SEQUENCE [LARGE SCALE GENOMIC DNA]</scope>
    <source>
        <strain evidence="8 9">CPCC 100088</strain>
    </source>
</reference>
<evidence type="ECO:0000256" key="7">
    <source>
        <dbReference type="SAM" id="Phobius"/>
    </source>
</evidence>
<dbReference type="EC" id="3.2.1.17" evidence="6"/>
<accession>A0ABV1SM15</accession>
<dbReference type="RefSeq" id="WP_350939243.1">
    <property type="nucleotide sequence ID" value="NZ_JAYWLC010000038.1"/>
</dbReference>
<evidence type="ECO:0000313" key="9">
    <source>
        <dbReference type="Proteomes" id="UP001438953"/>
    </source>
</evidence>
<comment type="caution">
    <text evidence="8">The sequence shown here is derived from an EMBL/GenBank/DDBJ whole genome shotgun (WGS) entry which is preliminary data.</text>
</comment>
<dbReference type="InterPro" id="IPR023347">
    <property type="entry name" value="Lysozyme_dom_sf"/>
</dbReference>
<comment type="catalytic activity">
    <reaction evidence="1 6">
        <text>Hydrolysis of (1-&gt;4)-beta-linkages between N-acetylmuramic acid and N-acetyl-D-glucosamine residues in a peptidoglycan and between N-acetyl-D-glucosamine residues in chitodextrins.</text>
        <dbReference type="EC" id="3.2.1.17"/>
    </reaction>
</comment>
<keyword evidence="9" id="KW-1185">Reference proteome</keyword>
<evidence type="ECO:0000256" key="2">
    <source>
        <dbReference type="ARBA" id="ARBA00022529"/>
    </source>
</evidence>
<dbReference type="InterPro" id="IPR043688">
    <property type="entry name" value="SAR_endolysin-like"/>
</dbReference>
<feature type="transmembrane region" description="Helical" evidence="7">
    <location>
        <begin position="49"/>
        <end position="67"/>
    </location>
</feature>
<dbReference type="Gene3D" id="1.10.530.40">
    <property type="match status" value="1"/>
</dbReference>
<evidence type="ECO:0000256" key="5">
    <source>
        <dbReference type="ARBA" id="ARBA00023295"/>
    </source>
</evidence>
<dbReference type="HAMAP" id="MF_04110">
    <property type="entry name" value="ENDOLYSIN_T4"/>
    <property type="match status" value="1"/>
</dbReference>
<gene>
    <name evidence="8" type="ORF">VSX56_19540</name>
</gene>
<keyword evidence="7" id="KW-1133">Transmembrane helix</keyword>
<dbReference type="InterPro" id="IPR002196">
    <property type="entry name" value="Glyco_hydro_24"/>
</dbReference>
<evidence type="ECO:0000313" key="8">
    <source>
        <dbReference type="EMBL" id="MER5173951.1"/>
    </source>
</evidence>
<evidence type="ECO:0000256" key="3">
    <source>
        <dbReference type="ARBA" id="ARBA00022638"/>
    </source>
</evidence>
<sequence length="238" mass="25449">MFKLLPDWREVLLRAWSIRLILLTAVLSGLEVVVSLLDADLLGMPPGAFAALAGVISIAATVARLVQQSGIWSEDIVQDESGALRKRHAAGVAGVAAAIALAITTIAPWEGRELRAYRDIVGIPTICFGETEGVKMGDVATEAECHTQLAKRVAQFEAAIRPCLPASLPERTRAAFISAAYNIGSHGFCRSSMSRRALSGDLRGACDALLMWNKAGGRVVRGLTNRRKAERDLCLSGL</sequence>
<evidence type="ECO:0000256" key="4">
    <source>
        <dbReference type="ARBA" id="ARBA00022801"/>
    </source>
</evidence>
<proteinExistence type="inferred from homology"/>
<keyword evidence="7" id="KW-0472">Membrane</keyword>
<dbReference type="InterPro" id="IPR057700">
    <property type="entry name" value="DUF7940"/>
</dbReference>
<dbReference type="Pfam" id="PF25612">
    <property type="entry name" value="DUF7940"/>
    <property type="match status" value="1"/>
</dbReference>
<protein>
    <recommendedName>
        <fullName evidence="6">Lysozyme</fullName>
        <ecNumber evidence="6">3.2.1.17</ecNumber>
    </recommendedName>
</protein>
<dbReference type="HAMAP" id="MF_04136">
    <property type="entry name" value="SAR_ENDOLYSIN"/>
    <property type="match status" value="1"/>
</dbReference>
<keyword evidence="7" id="KW-0812">Transmembrane</keyword>
<name>A0ABV1SM15_9RHOB</name>
<evidence type="ECO:0000256" key="1">
    <source>
        <dbReference type="ARBA" id="ARBA00000632"/>
    </source>
</evidence>
<dbReference type="PANTHER" id="PTHR38107">
    <property type="match status" value="1"/>
</dbReference>
<comment type="similarity">
    <text evidence="6">Belongs to the glycosyl hydrolase 24 family.</text>
</comment>